<comment type="caution">
    <text evidence="1">The sequence shown here is derived from an EMBL/GenBank/DDBJ whole genome shotgun (WGS) entry which is preliminary data.</text>
</comment>
<organism evidence="1 2">
    <name type="scientific">Colocasia esculenta</name>
    <name type="common">Wild taro</name>
    <name type="synonym">Arum esculentum</name>
    <dbReference type="NCBI Taxonomy" id="4460"/>
    <lineage>
        <taxon>Eukaryota</taxon>
        <taxon>Viridiplantae</taxon>
        <taxon>Streptophyta</taxon>
        <taxon>Embryophyta</taxon>
        <taxon>Tracheophyta</taxon>
        <taxon>Spermatophyta</taxon>
        <taxon>Magnoliopsida</taxon>
        <taxon>Liliopsida</taxon>
        <taxon>Araceae</taxon>
        <taxon>Aroideae</taxon>
        <taxon>Colocasieae</taxon>
        <taxon>Colocasia</taxon>
    </lineage>
</organism>
<protein>
    <submittedName>
        <fullName evidence="1">Uncharacterized protein</fullName>
    </submittedName>
</protein>
<dbReference type="Proteomes" id="UP000652761">
    <property type="component" value="Unassembled WGS sequence"/>
</dbReference>
<dbReference type="AlphaFoldDB" id="A0A843XL51"/>
<keyword evidence="2" id="KW-1185">Reference proteome</keyword>
<proteinExistence type="predicted"/>
<evidence type="ECO:0000313" key="2">
    <source>
        <dbReference type="Proteomes" id="UP000652761"/>
    </source>
</evidence>
<dbReference type="EMBL" id="NMUH01009329">
    <property type="protein sequence ID" value="MQM19921.1"/>
    <property type="molecule type" value="Genomic_DNA"/>
</dbReference>
<reference evidence="1" key="1">
    <citation type="submission" date="2017-07" db="EMBL/GenBank/DDBJ databases">
        <title>Taro Niue Genome Assembly and Annotation.</title>
        <authorList>
            <person name="Atibalentja N."/>
            <person name="Keating K."/>
            <person name="Fields C.J."/>
        </authorList>
    </citation>
    <scope>NUCLEOTIDE SEQUENCE</scope>
    <source>
        <strain evidence="1">Niue_2</strain>
        <tissue evidence="1">Leaf</tissue>
    </source>
</reference>
<sequence length="231" mass="24652">MSPSEDDMWLVAFQLGRRLALCRLLSVLPAACTLSFCCLKRDDRCQHLAADLTVEQGKATCPMSPSVCPFAPCKPFFSGELKLGSSVGAWEEALVFILQEELPGSWEEVRGSPELGGGGLLATRRALEGCAGLGVAFLKATPGLSPSQSEKRVLLQTAGFARVIDFGSSRGKRWDSDVVVCGALLAETGTPVVCDSYGAVQLVHSNCLTLRGSGETSQQFPPWRSEETGPQ</sequence>
<evidence type="ECO:0000313" key="1">
    <source>
        <dbReference type="EMBL" id="MQM19921.1"/>
    </source>
</evidence>
<gene>
    <name evidence="1" type="ORF">Taro_052935</name>
</gene>
<accession>A0A843XL51</accession>
<name>A0A843XL51_COLES</name>